<proteinExistence type="predicted"/>
<organism evidence="1 2">
    <name type="scientific">Trichonephila clavipes</name>
    <name type="common">Golden silk orbweaver</name>
    <name type="synonym">Nephila clavipes</name>
    <dbReference type="NCBI Taxonomy" id="2585209"/>
    <lineage>
        <taxon>Eukaryota</taxon>
        <taxon>Metazoa</taxon>
        <taxon>Ecdysozoa</taxon>
        <taxon>Arthropoda</taxon>
        <taxon>Chelicerata</taxon>
        <taxon>Arachnida</taxon>
        <taxon>Araneae</taxon>
        <taxon>Araneomorphae</taxon>
        <taxon>Entelegynae</taxon>
        <taxon>Araneoidea</taxon>
        <taxon>Nephilidae</taxon>
        <taxon>Trichonephila</taxon>
    </lineage>
</organism>
<name>A0A8X6SVC5_TRICX</name>
<dbReference type="EMBL" id="BMAU01021356">
    <property type="protein sequence ID" value="GFY20699.1"/>
    <property type="molecule type" value="Genomic_DNA"/>
</dbReference>
<reference evidence="1" key="1">
    <citation type="submission" date="2020-08" db="EMBL/GenBank/DDBJ databases">
        <title>Multicomponent nature underlies the extraordinary mechanical properties of spider dragline silk.</title>
        <authorList>
            <person name="Kono N."/>
            <person name="Nakamura H."/>
            <person name="Mori M."/>
            <person name="Yoshida Y."/>
            <person name="Ohtoshi R."/>
            <person name="Malay A.D."/>
            <person name="Moran D.A.P."/>
            <person name="Tomita M."/>
            <person name="Numata K."/>
            <person name="Arakawa K."/>
        </authorList>
    </citation>
    <scope>NUCLEOTIDE SEQUENCE</scope>
</reference>
<dbReference type="AlphaFoldDB" id="A0A8X6SVC5"/>
<gene>
    <name evidence="1" type="ORF">TNCV_1119331</name>
</gene>
<keyword evidence="2" id="KW-1185">Reference proteome</keyword>
<comment type="caution">
    <text evidence="1">The sequence shown here is derived from an EMBL/GenBank/DDBJ whole genome shotgun (WGS) entry which is preliminary data.</text>
</comment>
<sequence length="108" mass="12114">MVLKANDRRTSCPCHDEFRAPRSDYIRQVALENNCNKHLGEMGASSSLDHGSKFRSLSLKAFESADTLNHSLVWLWVSDRGLPCHEFEPSTAKDPPCRAAMHVKSVES</sequence>
<protein>
    <submittedName>
        <fullName evidence="1">Uncharacterized protein</fullName>
    </submittedName>
</protein>
<accession>A0A8X6SVC5</accession>
<dbReference type="Proteomes" id="UP000887159">
    <property type="component" value="Unassembled WGS sequence"/>
</dbReference>
<evidence type="ECO:0000313" key="2">
    <source>
        <dbReference type="Proteomes" id="UP000887159"/>
    </source>
</evidence>
<evidence type="ECO:0000313" key="1">
    <source>
        <dbReference type="EMBL" id="GFY20699.1"/>
    </source>
</evidence>